<evidence type="ECO:0000313" key="2">
    <source>
        <dbReference type="EMBL" id="QIM53159.1"/>
    </source>
</evidence>
<reference evidence="2 3" key="1">
    <citation type="submission" date="2020-03" db="EMBL/GenBank/DDBJ databases">
        <title>Hydrogenophaga sp. nov. isolated from cyanobacterial mat.</title>
        <authorList>
            <person name="Thorat V."/>
            <person name="Kirdat K."/>
            <person name="Tiwarekar B."/>
            <person name="Costa E.D."/>
            <person name="Yadav A."/>
        </authorList>
    </citation>
    <scope>NUCLEOTIDE SEQUENCE [LARGE SCALE GENOMIC DNA]</scope>
    <source>
        <strain evidence="2 3">BA0156</strain>
    </source>
</reference>
<organism evidence="2 3">
    <name type="scientific">Hydrogenophaga crocea</name>
    <dbReference type="NCBI Taxonomy" id="2716225"/>
    <lineage>
        <taxon>Bacteria</taxon>
        <taxon>Pseudomonadati</taxon>
        <taxon>Pseudomonadota</taxon>
        <taxon>Betaproteobacteria</taxon>
        <taxon>Burkholderiales</taxon>
        <taxon>Comamonadaceae</taxon>
        <taxon>Hydrogenophaga</taxon>
    </lineage>
</organism>
<dbReference type="Pfam" id="PF06527">
    <property type="entry name" value="TniQ"/>
    <property type="match status" value="1"/>
</dbReference>
<dbReference type="InterPro" id="IPR009492">
    <property type="entry name" value="TniQ"/>
</dbReference>
<dbReference type="AlphaFoldDB" id="A0A6G8IJ69"/>
<keyword evidence="3" id="KW-1185">Reference proteome</keyword>
<evidence type="ECO:0000259" key="1">
    <source>
        <dbReference type="Pfam" id="PF06527"/>
    </source>
</evidence>
<name>A0A6G8IJ69_9BURK</name>
<proteinExistence type="predicted"/>
<dbReference type="Proteomes" id="UP000503162">
    <property type="component" value="Chromosome"/>
</dbReference>
<evidence type="ECO:0000313" key="3">
    <source>
        <dbReference type="Proteomes" id="UP000503162"/>
    </source>
</evidence>
<sequence>MSPRTLLFPMAVGGLGTAQVESLRSLVERISLAHHRTTRQLLSYLFRSSSDGMSASAPSEITRTWCVHTDSELGRVLIHRLQVATGQALATTTLARFGGPLSLSNVIHLKKSGKVRYCPICLENDLLEQEIPYGRLLWELRGVSCCPLHGVQLHSSTGCGGVGGKRIALQSRPRAIGVCPDCGSVGRRCETPILIKAGSVDLAIAHSISKVLALSEEECELVTGPAVREGIKAVVDCRFEGNTIAAARAAGIGRGSICTWLKKHTSVGLAPLVQLSIAGGADLSAMLVGRFVSADVHATAVELKNRLGRTYLRSSATADEMRQHLSNALECDEAPSFKRAASALGVSTEALRAAAPVLAKALAAKHRVQREIRSGDAYSHALSVYMQARSALLSRGKAVNQKSLQLHSGLKASLGRHGPRYRAMHDVLSDPARFELPS</sequence>
<accession>A0A6G8IJ69</accession>
<dbReference type="KEGG" id="hcz:G9Q37_13870"/>
<gene>
    <name evidence="2" type="ORF">G9Q37_13870</name>
</gene>
<feature type="domain" description="TniQ" evidence="1">
    <location>
        <begin position="16"/>
        <end position="153"/>
    </location>
</feature>
<protein>
    <submittedName>
        <fullName evidence="2">TniQ family protein</fullName>
    </submittedName>
</protein>
<dbReference type="EMBL" id="CP049989">
    <property type="protein sequence ID" value="QIM53159.1"/>
    <property type="molecule type" value="Genomic_DNA"/>
</dbReference>